<dbReference type="OrthoDB" id="7974158at2"/>
<dbReference type="Proteomes" id="UP000056322">
    <property type="component" value="Chromosome 1"/>
</dbReference>
<evidence type="ECO:0000313" key="2">
    <source>
        <dbReference type="EMBL" id="CEN55552.1"/>
    </source>
</evidence>
<keyword evidence="1" id="KW-0732">Signal</keyword>
<keyword evidence="3" id="KW-1185">Reference proteome</keyword>
<reference evidence="3" key="1">
    <citation type="submission" date="2014-12" db="EMBL/GenBank/DDBJ databases">
        <authorList>
            <person name="Salcher M.M."/>
        </authorList>
    </citation>
    <scope>NUCLEOTIDE SEQUENCE [LARGE SCALE GENOMIC DNA]</scope>
    <source>
        <strain evidence="3">MMS-10A-171</strain>
    </source>
</reference>
<proteinExistence type="predicted"/>
<dbReference type="KEGG" id="mbac:BN1209_0506"/>
<feature type="chain" id="PRO_5002118112" evidence="1">
    <location>
        <begin position="32"/>
        <end position="476"/>
    </location>
</feature>
<dbReference type="InterPro" id="IPR008557">
    <property type="entry name" value="PhoX"/>
</dbReference>
<sequence length="476" mass="51767">MSFLDTRMKISNSLKLATLFALLAYQTPALAESVASQAWLRPIADAWQVKPLLNVGDAVGAKNYRMVGIPDGLGAMDNGDGTLSIYMNHEAGKDQGKNRKHFGRGAFVSSWILDIDRLKITAGEDLIKQVKLWLPDDKKHANAPAHSFNRLCSADLPALSALYDAASAKGFNGRLFMNGEEDREGGRGFAHVVTGEQKGISYELPYLGKFAWENAVANPSTGVKTLVMGMDDSPGGQVYMYVGEKRAAGNPVEQAGLMGGNLYAVKVNGKRFGFVSFGDVSAMSGDDLEKAGQKLGVANFMRPEDGAWDVNNPNVFYFATTDKIDGTSQLFQLTFDDMTQPEKGGAIKVVLNARDIGAQMFDNITVAGDGKLLVEEDPGDNAHMASIWQFDPKTGKAEKIVKVAPEAFLDKNSTAYLTQDEENSGIIDITDLVRKATWFDASQRYYLGALQVHTKSNDPELIEDGQLYLITGPNRP</sequence>
<protein>
    <submittedName>
        <fullName evidence="2">CHU large protein putative phytase</fullName>
    </submittedName>
</protein>
<name>A0A0B7IWV5_9PROT</name>
<gene>
    <name evidence="2" type="ORF">BN1209_0506</name>
</gene>
<dbReference type="HOGENOM" id="CLU_040772_0_0_4"/>
<organism evidence="2 3">
    <name type="scientific">Candidatus Methylopumilus turicensis</name>
    <dbReference type="NCBI Taxonomy" id="1581680"/>
    <lineage>
        <taxon>Bacteria</taxon>
        <taxon>Pseudomonadati</taxon>
        <taxon>Pseudomonadota</taxon>
        <taxon>Betaproteobacteria</taxon>
        <taxon>Nitrosomonadales</taxon>
        <taxon>Methylophilaceae</taxon>
        <taxon>Candidatus Methylopumilus</taxon>
    </lineage>
</organism>
<accession>A0A0B7IWV5</accession>
<dbReference type="AlphaFoldDB" id="A0A0B7IWV5"/>
<feature type="signal peptide" evidence="1">
    <location>
        <begin position="1"/>
        <end position="31"/>
    </location>
</feature>
<evidence type="ECO:0000313" key="3">
    <source>
        <dbReference type="Proteomes" id="UP000056322"/>
    </source>
</evidence>
<dbReference type="EMBL" id="LN794158">
    <property type="protein sequence ID" value="CEN55552.1"/>
    <property type="molecule type" value="Genomic_DNA"/>
</dbReference>
<dbReference type="Pfam" id="PF05787">
    <property type="entry name" value="PhoX"/>
    <property type="match status" value="1"/>
</dbReference>
<evidence type="ECO:0000256" key="1">
    <source>
        <dbReference type="SAM" id="SignalP"/>
    </source>
</evidence>